<evidence type="ECO:0000256" key="5">
    <source>
        <dbReference type="ARBA" id="ARBA00023242"/>
    </source>
</evidence>
<dbReference type="InterPro" id="IPR007185">
    <property type="entry name" value="DNA_pol_a/d/e_bsu"/>
</dbReference>
<evidence type="ECO:0000313" key="12">
    <source>
        <dbReference type="RefSeq" id="XP_014661836.1"/>
    </source>
</evidence>
<gene>
    <name evidence="12" type="primary">LOC106804939</name>
</gene>
<evidence type="ECO:0000313" key="11">
    <source>
        <dbReference type="Proteomes" id="UP000695022"/>
    </source>
</evidence>
<dbReference type="InterPro" id="IPR054300">
    <property type="entry name" value="OB_DPOA2"/>
</dbReference>
<protein>
    <recommendedName>
        <fullName evidence="3 6">DNA polymerase alpha subunit B</fullName>
    </recommendedName>
</protein>
<evidence type="ECO:0000256" key="4">
    <source>
        <dbReference type="ARBA" id="ARBA00022705"/>
    </source>
</evidence>
<dbReference type="PANTHER" id="PTHR23061">
    <property type="entry name" value="DNA POLYMERASE 2 ALPHA 70 KDA SUBUNIT"/>
    <property type="match status" value="1"/>
</dbReference>
<comment type="function">
    <text evidence="6">Accessory subunit of the DNA polymerase alpha complex (also known as the alpha DNA polymerase-primase complex) which plays an essential role in the initiation of DNA synthesis.</text>
</comment>
<feature type="domain" description="DNA polymerase alpha/delta/epsilon subunit B" evidence="8">
    <location>
        <begin position="363"/>
        <end position="569"/>
    </location>
</feature>
<dbReference type="Pfam" id="PF22062">
    <property type="entry name" value="OB_DPOA2"/>
    <property type="match status" value="1"/>
</dbReference>
<dbReference type="PIRSF" id="PIRSF018300">
    <property type="entry name" value="DNA_pol_alph_2"/>
    <property type="match status" value="1"/>
</dbReference>
<comment type="similarity">
    <text evidence="2 6">Belongs to the DNA polymerase alpha subunit B family.</text>
</comment>
<sequence length="615" mass="67550">MEVSSNTIIEEFDVIGVTIATSGSENDVDKLRELMVLHHLDIDSLVNEWGAFEMTQGGIELSQETLAQFEQYLNNNSKKTPKTLKLPPKKNSYSAKKSGNISLLAERVARDSSEASELIDAYSTPVAKSKNKRQITPDNRINKRLASVNGSPAVPFSPASFSPTTPSTGKYSTRRNPGQVIATFGDSKSVTWASDNQHPCSVKPYGERGVLETDKYSFMMEKIVDRVNETISVTCTCLLLPVMDNILDDIGDRIKECHGVENLSPVNLQSAEPSTVLGRVYCDSVGRLNARSVVLRGDIDVSGRAAAPMQLDKLTSYSLFPGQVALFEGMNSTGRSFVPTTLLDTPTLTAPAARDATLKRLSVVMASGPYMTSDSLGYEPLADFVSYLQSHPPDVCIMFGPFVDAKSELIKDLSDVTYEQHFTKILEVIGQAVENLPLKVVLVPSQRDIHHPGIYPMPPFNIGKLNRELQKRFYCVSDPSTLNIDGLCVGLTSTDVLFHMGAEEINLQPKTADRLSRLTEHLLQQGSYYPLNPPSEELNVNYEKYEVYSRMSCTPHLLLLPSELKQYTKSINGCLCVNPGRLSKGQTGGTYARILVQSDSSAKAGFTTVAEVVRI</sequence>
<name>A0ABM1DPG5_PRICU</name>
<dbReference type="InterPro" id="IPR043034">
    <property type="entry name" value="DNA_pol_alpha_B_N_sf"/>
</dbReference>
<reference evidence="12" key="1">
    <citation type="submission" date="2025-08" db="UniProtKB">
        <authorList>
            <consortium name="RefSeq"/>
        </authorList>
    </citation>
    <scope>IDENTIFICATION</scope>
</reference>
<keyword evidence="4 6" id="KW-0235">DNA replication</keyword>
<evidence type="ECO:0000256" key="6">
    <source>
        <dbReference type="PIRNR" id="PIRNR018300"/>
    </source>
</evidence>
<evidence type="ECO:0000256" key="3">
    <source>
        <dbReference type="ARBA" id="ARBA00018596"/>
    </source>
</evidence>
<dbReference type="Gene3D" id="1.10.8.530">
    <property type="entry name" value="DNA polymerase alpha-primase, subunit B, N-terminal domain"/>
    <property type="match status" value="1"/>
</dbReference>
<keyword evidence="11" id="KW-1185">Reference proteome</keyword>
<evidence type="ECO:0000259" key="9">
    <source>
        <dbReference type="Pfam" id="PF08418"/>
    </source>
</evidence>
<dbReference type="GeneID" id="106804939"/>
<evidence type="ECO:0000256" key="7">
    <source>
        <dbReference type="SAM" id="MobiDB-lite"/>
    </source>
</evidence>
<feature type="region of interest" description="Disordered" evidence="7">
    <location>
        <begin position="154"/>
        <end position="177"/>
    </location>
</feature>
<evidence type="ECO:0000259" key="10">
    <source>
        <dbReference type="Pfam" id="PF22062"/>
    </source>
</evidence>
<proteinExistence type="inferred from homology"/>
<dbReference type="Pfam" id="PF08418">
    <property type="entry name" value="Pol_alpha_B_N"/>
    <property type="match status" value="1"/>
</dbReference>
<feature type="domain" description="DNA polymerase alpha subunit B OB" evidence="10">
    <location>
        <begin position="242"/>
        <end position="344"/>
    </location>
</feature>
<dbReference type="Gene3D" id="3.60.21.60">
    <property type="match status" value="2"/>
</dbReference>
<evidence type="ECO:0000256" key="2">
    <source>
        <dbReference type="ARBA" id="ARBA00007299"/>
    </source>
</evidence>
<keyword evidence="5 6" id="KW-0539">Nucleus</keyword>
<dbReference type="InterPro" id="IPR016722">
    <property type="entry name" value="DNA_pol_alpha_bsu"/>
</dbReference>
<feature type="domain" description="DNA polymerase alpha subunit B N-terminal" evidence="9">
    <location>
        <begin position="7"/>
        <end position="71"/>
    </location>
</feature>
<dbReference type="InterPro" id="IPR013627">
    <property type="entry name" value="Pol_alpha_B_N"/>
</dbReference>
<comment type="subcellular location">
    <subcellularLocation>
        <location evidence="1 6">Nucleus</location>
    </subcellularLocation>
</comment>
<evidence type="ECO:0000259" key="8">
    <source>
        <dbReference type="Pfam" id="PF04042"/>
    </source>
</evidence>
<dbReference type="RefSeq" id="XP_014661836.1">
    <property type="nucleotide sequence ID" value="XM_014806350.1"/>
</dbReference>
<dbReference type="Pfam" id="PF04042">
    <property type="entry name" value="DNA_pol_E_B"/>
    <property type="match status" value="1"/>
</dbReference>
<feature type="compositionally biased region" description="Low complexity" evidence="7">
    <location>
        <begin position="154"/>
        <end position="168"/>
    </location>
</feature>
<accession>A0ABM1DPG5</accession>
<organism evidence="11 12">
    <name type="scientific">Priapulus caudatus</name>
    <name type="common">Priapulid worm</name>
    <dbReference type="NCBI Taxonomy" id="37621"/>
    <lineage>
        <taxon>Eukaryota</taxon>
        <taxon>Metazoa</taxon>
        <taxon>Ecdysozoa</taxon>
        <taxon>Scalidophora</taxon>
        <taxon>Priapulida</taxon>
        <taxon>Priapulimorpha</taxon>
        <taxon>Priapulimorphida</taxon>
        <taxon>Priapulidae</taxon>
        <taxon>Priapulus</taxon>
    </lineage>
</organism>
<dbReference type="PANTHER" id="PTHR23061:SF12">
    <property type="entry name" value="DNA POLYMERASE ALPHA SUBUNIT B"/>
    <property type="match status" value="1"/>
</dbReference>
<dbReference type="Proteomes" id="UP000695022">
    <property type="component" value="Unplaced"/>
</dbReference>
<evidence type="ECO:0000256" key="1">
    <source>
        <dbReference type="ARBA" id="ARBA00004123"/>
    </source>
</evidence>